<dbReference type="EMBL" id="CM044705">
    <property type="protein sequence ID" value="KAI5661688.1"/>
    <property type="molecule type" value="Genomic_DNA"/>
</dbReference>
<keyword evidence="2" id="KW-1185">Reference proteome</keyword>
<dbReference type="Proteomes" id="UP001060085">
    <property type="component" value="Linkage Group LG05"/>
</dbReference>
<gene>
    <name evidence="1" type="ORF">M9H77_21011</name>
</gene>
<comment type="caution">
    <text evidence="1">The sequence shown here is derived from an EMBL/GenBank/DDBJ whole genome shotgun (WGS) entry which is preliminary data.</text>
</comment>
<protein>
    <submittedName>
        <fullName evidence="1">Uncharacterized protein</fullName>
    </submittedName>
</protein>
<proteinExistence type="predicted"/>
<accession>A0ACC0AQH0</accession>
<name>A0ACC0AQH0_CATRO</name>
<sequence>MEEDRSWMYRRTMPRVMGISSEFQLGVKWKYTKELMTCFPSLTESDIQTRINDEFSMWFREEMEKVVNTSNNECLKSLSWGLFKRFIHMKEVLVVLHITVVYRLKMVCGSKKSAHLAVTSTMSASTSVKTSTTPVETASPPKTSFSMAAASTPPGTSYPLPSDCSKVIIEIMKAHFVEAHPGFGKSSRKGREDGRGLHTVRTVCPTTSAERKAKYQEMKTNMEKLHIETGSPILTEEQLMFEVASGSNKDHVYGFGSKSTVVTVERRGGSSSSMSSVPSISFTASHKAYIERERRLWGYM</sequence>
<evidence type="ECO:0000313" key="2">
    <source>
        <dbReference type="Proteomes" id="UP001060085"/>
    </source>
</evidence>
<organism evidence="1 2">
    <name type="scientific">Catharanthus roseus</name>
    <name type="common">Madagascar periwinkle</name>
    <name type="synonym">Vinca rosea</name>
    <dbReference type="NCBI Taxonomy" id="4058"/>
    <lineage>
        <taxon>Eukaryota</taxon>
        <taxon>Viridiplantae</taxon>
        <taxon>Streptophyta</taxon>
        <taxon>Embryophyta</taxon>
        <taxon>Tracheophyta</taxon>
        <taxon>Spermatophyta</taxon>
        <taxon>Magnoliopsida</taxon>
        <taxon>eudicotyledons</taxon>
        <taxon>Gunneridae</taxon>
        <taxon>Pentapetalae</taxon>
        <taxon>asterids</taxon>
        <taxon>lamiids</taxon>
        <taxon>Gentianales</taxon>
        <taxon>Apocynaceae</taxon>
        <taxon>Rauvolfioideae</taxon>
        <taxon>Vinceae</taxon>
        <taxon>Catharanthinae</taxon>
        <taxon>Catharanthus</taxon>
    </lineage>
</organism>
<reference evidence="2" key="1">
    <citation type="journal article" date="2023" name="Nat. Plants">
        <title>Single-cell RNA sequencing provides a high-resolution roadmap for understanding the multicellular compartmentation of specialized metabolism.</title>
        <authorList>
            <person name="Sun S."/>
            <person name="Shen X."/>
            <person name="Li Y."/>
            <person name="Li Y."/>
            <person name="Wang S."/>
            <person name="Li R."/>
            <person name="Zhang H."/>
            <person name="Shen G."/>
            <person name="Guo B."/>
            <person name="Wei J."/>
            <person name="Xu J."/>
            <person name="St-Pierre B."/>
            <person name="Chen S."/>
            <person name="Sun C."/>
        </authorList>
    </citation>
    <scope>NUCLEOTIDE SEQUENCE [LARGE SCALE GENOMIC DNA]</scope>
</reference>
<evidence type="ECO:0000313" key="1">
    <source>
        <dbReference type="EMBL" id="KAI5661688.1"/>
    </source>
</evidence>